<dbReference type="STRING" id="29433.MOVS_08565"/>
<dbReference type="KEGG" id="moi:MOVS_08565"/>
<evidence type="ECO:0000256" key="2">
    <source>
        <dbReference type="ARBA" id="ARBA00022741"/>
    </source>
</evidence>
<dbReference type="EMBL" id="CP011158">
    <property type="protein sequence ID" value="ANB92020.1"/>
    <property type="molecule type" value="Genomic_DNA"/>
</dbReference>
<dbReference type="Pfam" id="PF02222">
    <property type="entry name" value="ATP-grasp"/>
    <property type="match status" value="1"/>
</dbReference>
<dbReference type="GO" id="GO:0046872">
    <property type="term" value="F:metal ion binding"/>
    <property type="evidence" value="ECO:0007669"/>
    <property type="project" value="InterPro"/>
</dbReference>
<dbReference type="InterPro" id="IPR003135">
    <property type="entry name" value="ATP-grasp_carboxylate-amine"/>
</dbReference>
<keyword evidence="10" id="KW-1185">Reference proteome</keyword>
<dbReference type="InterPro" id="IPR011761">
    <property type="entry name" value="ATP-grasp"/>
</dbReference>
<dbReference type="InterPro" id="IPR054350">
    <property type="entry name" value="PurT/PurK_preATP-grasp"/>
</dbReference>
<dbReference type="InterPro" id="IPR016185">
    <property type="entry name" value="PreATP-grasp_dom_sf"/>
</dbReference>
<evidence type="ECO:0000256" key="1">
    <source>
        <dbReference type="ARBA" id="ARBA00022598"/>
    </source>
</evidence>
<dbReference type="Proteomes" id="UP000076765">
    <property type="component" value="Chromosome"/>
</dbReference>
<dbReference type="GO" id="GO:0005829">
    <property type="term" value="C:cytosol"/>
    <property type="evidence" value="ECO:0007669"/>
    <property type="project" value="TreeGrafter"/>
</dbReference>
<evidence type="ECO:0000256" key="3">
    <source>
        <dbReference type="ARBA" id="ARBA00022755"/>
    </source>
</evidence>
<feature type="domain" description="ATP-grasp" evidence="7">
    <location>
        <begin position="104"/>
        <end position="293"/>
    </location>
</feature>
<dbReference type="Proteomes" id="UP000255102">
    <property type="component" value="Unassembled WGS sequence"/>
</dbReference>
<dbReference type="InterPro" id="IPR011054">
    <property type="entry name" value="Rudment_hybrid_motif"/>
</dbReference>
<dbReference type="FunFam" id="3.30.1490.20:FF:000015">
    <property type="entry name" value="N5-carboxyaminoimidazole ribonucleotide synthase"/>
    <property type="match status" value="1"/>
</dbReference>
<evidence type="ECO:0000313" key="9">
    <source>
        <dbReference type="EMBL" id="STY87767.1"/>
    </source>
</evidence>
<comment type="pathway">
    <text evidence="5 6">Purine metabolism; IMP biosynthesis via de novo pathway; 5-amino-1-(5-phospho-D-ribosyl)imidazole-4-carboxylate from 5-amino-1-(5-phospho-D-ribosyl)imidazole (N5-CAIR route): step 1/2.</text>
</comment>
<dbReference type="UniPathway" id="UPA00074">
    <property type="reaction ID" value="UER00942"/>
</dbReference>
<dbReference type="InterPro" id="IPR013815">
    <property type="entry name" value="ATP_grasp_subdomain_1"/>
</dbReference>
<gene>
    <name evidence="5 6 9" type="primary">purK</name>
    <name evidence="8" type="ORF">MOVS_08565</name>
    <name evidence="9" type="ORF">NCTC11227_01787</name>
</gene>
<feature type="binding site" evidence="5">
    <location>
        <position position="100"/>
    </location>
    <ligand>
        <name>ATP</name>
        <dbReference type="ChEBI" id="CHEBI:30616"/>
    </ligand>
</feature>
<protein>
    <recommendedName>
        <fullName evidence="5 6">N5-carboxyaminoimidazole ribonucleotide synthase</fullName>
        <shortName evidence="5 6">N5-CAIR synthase</shortName>
        <ecNumber evidence="5 6">6.3.4.18</ecNumber>
    </recommendedName>
    <alternativeName>
        <fullName evidence="5 6">5-(carboxyamino)imidazole ribonucleotide synthetase</fullName>
    </alternativeName>
</protein>
<dbReference type="NCBIfam" id="NF004676">
    <property type="entry name" value="PRK06019.1-2"/>
    <property type="match status" value="1"/>
</dbReference>
<keyword evidence="3 5" id="KW-0658">Purine biosynthesis</keyword>
<comment type="function">
    <text evidence="5">Catalyzes the ATP-dependent conversion of 5-aminoimidazole ribonucleotide (AIR) and HCO(3)(-) to N5-carboxyaminoimidazole ribonucleotide (N5-CAIR).</text>
</comment>
<dbReference type="SUPFAM" id="SSF52440">
    <property type="entry name" value="PreATP-grasp domain"/>
    <property type="match status" value="1"/>
</dbReference>
<keyword evidence="4 5" id="KW-0067">ATP-binding</keyword>
<dbReference type="GO" id="GO:0034028">
    <property type="term" value="F:5-(carboxyamino)imidazole ribonucleotide synthase activity"/>
    <property type="evidence" value="ECO:0007669"/>
    <property type="project" value="UniProtKB-UniRule"/>
</dbReference>
<feature type="binding site" evidence="5">
    <location>
        <begin position="145"/>
        <end position="151"/>
    </location>
    <ligand>
        <name>ATP</name>
        <dbReference type="ChEBI" id="CHEBI:30616"/>
    </ligand>
</feature>
<dbReference type="EC" id="6.3.4.18" evidence="5 6"/>
<evidence type="ECO:0000256" key="5">
    <source>
        <dbReference type="HAMAP-Rule" id="MF_01928"/>
    </source>
</evidence>
<dbReference type="RefSeq" id="WP_063514580.1">
    <property type="nucleotide sequence ID" value="NZ_CP011158.1"/>
</dbReference>
<feature type="binding site" evidence="5">
    <location>
        <begin position="263"/>
        <end position="264"/>
    </location>
    <ligand>
        <name>ATP</name>
        <dbReference type="ChEBI" id="CHEBI:30616"/>
    </ligand>
</feature>
<dbReference type="SUPFAM" id="SSF51246">
    <property type="entry name" value="Rudiment single hybrid motif"/>
    <property type="match status" value="1"/>
</dbReference>
<dbReference type="Gene3D" id="3.30.470.20">
    <property type="entry name" value="ATP-grasp fold, B domain"/>
    <property type="match status" value="1"/>
</dbReference>
<evidence type="ECO:0000259" key="7">
    <source>
        <dbReference type="PROSITE" id="PS50975"/>
    </source>
</evidence>
<dbReference type="InterPro" id="IPR005875">
    <property type="entry name" value="PurK"/>
</dbReference>
<feature type="binding site" evidence="5">
    <location>
        <begin position="179"/>
        <end position="182"/>
    </location>
    <ligand>
        <name>ATP</name>
        <dbReference type="ChEBI" id="CHEBI:30616"/>
    </ligand>
</feature>
<evidence type="ECO:0000256" key="4">
    <source>
        <dbReference type="ARBA" id="ARBA00022840"/>
    </source>
</evidence>
<comment type="function">
    <text evidence="6">Catalyzes the ATP-dependent conversion of 5-aminoimidazole ribonucleotide (AIR) and HCO(3)- to N5-carboxyaminoimidazole ribonucleotide (N5-CAIR).</text>
</comment>
<feature type="binding site" evidence="5">
    <location>
        <position position="187"/>
    </location>
    <ligand>
        <name>ATP</name>
        <dbReference type="ChEBI" id="CHEBI:30616"/>
    </ligand>
</feature>
<keyword evidence="1 5" id="KW-0436">Ligase</keyword>
<dbReference type="GO" id="GO:0006189">
    <property type="term" value="P:'de novo' IMP biosynthetic process"/>
    <property type="evidence" value="ECO:0007669"/>
    <property type="project" value="UniProtKB-UniRule"/>
</dbReference>
<dbReference type="GO" id="GO:0005524">
    <property type="term" value="F:ATP binding"/>
    <property type="evidence" value="ECO:0007669"/>
    <property type="project" value="UniProtKB-UniRule"/>
</dbReference>
<evidence type="ECO:0000256" key="6">
    <source>
        <dbReference type="RuleBase" id="RU361200"/>
    </source>
</evidence>
<dbReference type="NCBIfam" id="TIGR01161">
    <property type="entry name" value="purK"/>
    <property type="match status" value="1"/>
</dbReference>
<evidence type="ECO:0000313" key="10">
    <source>
        <dbReference type="Proteomes" id="UP000076765"/>
    </source>
</evidence>
<keyword evidence="2 5" id="KW-0547">Nucleotide-binding</keyword>
<evidence type="ECO:0000313" key="11">
    <source>
        <dbReference type="Proteomes" id="UP000255102"/>
    </source>
</evidence>
<dbReference type="EMBL" id="UGPW01000001">
    <property type="protein sequence ID" value="STY87767.1"/>
    <property type="molecule type" value="Genomic_DNA"/>
</dbReference>
<dbReference type="NCBIfam" id="NF004679">
    <property type="entry name" value="PRK06019.1-5"/>
    <property type="match status" value="1"/>
</dbReference>
<dbReference type="SUPFAM" id="SSF56059">
    <property type="entry name" value="Glutathione synthetase ATP-binding domain-like"/>
    <property type="match status" value="1"/>
</dbReference>
<dbReference type="Pfam" id="PF22660">
    <property type="entry name" value="RS_preATP-grasp-like"/>
    <property type="match status" value="1"/>
</dbReference>
<dbReference type="FunFam" id="3.30.470.20:FF:000029">
    <property type="entry name" value="N5-carboxyaminoimidazole ribonucleotide synthase"/>
    <property type="match status" value="1"/>
</dbReference>
<comment type="subunit">
    <text evidence="5 6">Homodimer.</text>
</comment>
<dbReference type="GO" id="GO:0004638">
    <property type="term" value="F:phosphoribosylaminoimidazole carboxylase activity"/>
    <property type="evidence" value="ECO:0007669"/>
    <property type="project" value="InterPro"/>
</dbReference>
<sequence>MTTLAPVRTIGIFGGGQLGLMLANAARPLGIRSVFLEDAPNCPGALAGEVMTNADYDKFANVCDTFTLEFENTPLSSAQSIESHAKLYPPSQALFIAQDRLNEKNLFNELGITTVPFLAVNSQDELNVACEKLGLPLVLKTTRGGYDGKGQFVIRTQDDIKAAWAELGDATKSAPLIAEGFINFSREVSLIAVRAQDGDIRYYPLVENTHHNGILAKTVAPAPSAEHLNEQAQSSIKKLLEHLNYVGVMTLELFVTDSGLIANEIAPRVHNSGHWSIEGAVCSQFENHMRAVTGLPLGSTDIIKPSVMLNVIGKYPNLQDVLAIDGVHFHHYHKDERDGRKIGHITVMCDELEETVLKVEQLLK</sequence>
<accession>A0A167ZVK2</accession>
<dbReference type="AlphaFoldDB" id="A0A167ZVK2"/>
<comment type="similarity">
    <text evidence="5 6">Belongs to the PurK/PurT family.</text>
</comment>
<feature type="binding site" evidence="5">
    <location>
        <position position="210"/>
    </location>
    <ligand>
        <name>ATP</name>
        <dbReference type="ChEBI" id="CHEBI:30616"/>
    </ligand>
</feature>
<dbReference type="PROSITE" id="PS50975">
    <property type="entry name" value="ATP_GRASP"/>
    <property type="match status" value="1"/>
</dbReference>
<dbReference type="Pfam" id="PF17769">
    <property type="entry name" value="PurK_C"/>
    <property type="match status" value="1"/>
</dbReference>
<reference evidence="8 10" key="1">
    <citation type="submission" date="2015-04" db="EMBL/GenBank/DDBJ databases">
        <authorList>
            <person name="Calcutt M.J."/>
            <person name="Foecking M.F."/>
        </authorList>
    </citation>
    <scope>NUCLEOTIDE SEQUENCE [LARGE SCALE GENOMIC DNA]</scope>
    <source>
        <strain evidence="8 10">199/55</strain>
    </source>
</reference>
<feature type="binding site" evidence="5">
    <location>
        <position position="140"/>
    </location>
    <ligand>
        <name>ATP</name>
        <dbReference type="ChEBI" id="CHEBI:30616"/>
    </ligand>
</feature>
<dbReference type="PANTHER" id="PTHR11609:SF5">
    <property type="entry name" value="PHOSPHORIBOSYLAMINOIMIDAZOLE CARBOXYLASE"/>
    <property type="match status" value="1"/>
</dbReference>
<dbReference type="Gene3D" id="3.30.1490.20">
    <property type="entry name" value="ATP-grasp fold, A domain"/>
    <property type="match status" value="1"/>
</dbReference>
<name>A0A167ZVK2_9GAMM</name>
<dbReference type="InterPro" id="IPR040686">
    <property type="entry name" value="PurK_C"/>
</dbReference>
<comment type="catalytic activity">
    <reaction evidence="5 6">
        <text>5-amino-1-(5-phospho-beta-D-ribosyl)imidazole + hydrogencarbonate + ATP = 5-carboxyamino-1-(5-phospho-D-ribosyl)imidazole + ADP + phosphate + 2 H(+)</text>
        <dbReference type="Rhea" id="RHEA:19317"/>
        <dbReference type="ChEBI" id="CHEBI:15378"/>
        <dbReference type="ChEBI" id="CHEBI:17544"/>
        <dbReference type="ChEBI" id="CHEBI:30616"/>
        <dbReference type="ChEBI" id="CHEBI:43474"/>
        <dbReference type="ChEBI" id="CHEBI:58730"/>
        <dbReference type="ChEBI" id="CHEBI:137981"/>
        <dbReference type="ChEBI" id="CHEBI:456216"/>
        <dbReference type="EC" id="6.3.4.18"/>
    </reaction>
</comment>
<evidence type="ECO:0000313" key="8">
    <source>
        <dbReference type="EMBL" id="ANB92020.1"/>
    </source>
</evidence>
<proteinExistence type="inferred from homology"/>
<dbReference type="HAMAP" id="MF_01928">
    <property type="entry name" value="PurK"/>
    <property type="match status" value="1"/>
</dbReference>
<reference evidence="9 11" key="2">
    <citation type="submission" date="2018-06" db="EMBL/GenBank/DDBJ databases">
        <authorList>
            <consortium name="Pathogen Informatics"/>
            <person name="Doyle S."/>
        </authorList>
    </citation>
    <scope>NUCLEOTIDE SEQUENCE [LARGE SCALE GENOMIC DNA]</scope>
    <source>
        <strain evidence="9 11">NCTC11227</strain>
    </source>
</reference>
<dbReference type="PANTHER" id="PTHR11609">
    <property type="entry name" value="PURINE BIOSYNTHESIS PROTEIN 6/7, PUR6/7"/>
    <property type="match status" value="1"/>
</dbReference>
<organism evidence="9 11">
    <name type="scientific">Moraxella ovis</name>
    <dbReference type="NCBI Taxonomy" id="29433"/>
    <lineage>
        <taxon>Bacteria</taxon>
        <taxon>Pseudomonadati</taxon>
        <taxon>Pseudomonadota</taxon>
        <taxon>Gammaproteobacteria</taxon>
        <taxon>Moraxellales</taxon>
        <taxon>Moraxellaceae</taxon>
        <taxon>Moraxella</taxon>
    </lineage>
</organism>
<dbReference type="Gene3D" id="3.40.50.20">
    <property type="match status" value="1"/>
</dbReference>